<evidence type="ECO:0000256" key="1">
    <source>
        <dbReference type="SAM" id="MobiDB-lite"/>
    </source>
</evidence>
<feature type="region of interest" description="Disordered" evidence="1">
    <location>
        <begin position="255"/>
        <end position="280"/>
    </location>
</feature>
<proteinExistence type="predicted"/>
<reference evidence="2 3" key="1">
    <citation type="submission" date="2013-11" db="EMBL/GenBank/DDBJ databases">
        <title>Genome sequencing of Stegodyphus mimosarum.</title>
        <authorList>
            <person name="Bechsgaard J."/>
        </authorList>
    </citation>
    <scope>NUCLEOTIDE SEQUENCE [LARGE SCALE GENOMIC DNA]</scope>
</reference>
<feature type="region of interest" description="Disordered" evidence="1">
    <location>
        <begin position="637"/>
        <end position="666"/>
    </location>
</feature>
<name>A0A087UKW6_STEMI</name>
<dbReference type="EMBL" id="KK120301">
    <property type="protein sequence ID" value="KFM78005.1"/>
    <property type="molecule type" value="Genomic_DNA"/>
</dbReference>
<gene>
    <name evidence="2" type="ORF">X975_23362</name>
</gene>
<dbReference type="Proteomes" id="UP000054359">
    <property type="component" value="Unassembled WGS sequence"/>
</dbReference>
<protein>
    <submittedName>
        <fullName evidence="2">Uncharacterized protein</fullName>
    </submittedName>
</protein>
<feature type="compositionally biased region" description="Basic and acidic residues" evidence="1">
    <location>
        <begin position="651"/>
        <end position="661"/>
    </location>
</feature>
<feature type="region of interest" description="Disordered" evidence="1">
    <location>
        <begin position="37"/>
        <end position="56"/>
    </location>
</feature>
<feature type="compositionally biased region" description="Polar residues" evidence="1">
    <location>
        <begin position="261"/>
        <end position="270"/>
    </location>
</feature>
<dbReference type="AlphaFoldDB" id="A0A087UKW6"/>
<organism evidence="2 3">
    <name type="scientific">Stegodyphus mimosarum</name>
    <name type="common">African social velvet spider</name>
    <dbReference type="NCBI Taxonomy" id="407821"/>
    <lineage>
        <taxon>Eukaryota</taxon>
        <taxon>Metazoa</taxon>
        <taxon>Ecdysozoa</taxon>
        <taxon>Arthropoda</taxon>
        <taxon>Chelicerata</taxon>
        <taxon>Arachnida</taxon>
        <taxon>Araneae</taxon>
        <taxon>Araneomorphae</taxon>
        <taxon>Entelegynae</taxon>
        <taxon>Eresoidea</taxon>
        <taxon>Eresidae</taxon>
        <taxon>Stegodyphus</taxon>
    </lineage>
</organism>
<feature type="compositionally biased region" description="Polar residues" evidence="1">
    <location>
        <begin position="555"/>
        <end position="568"/>
    </location>
</feature>
<feature type="non-terminal residue" evidence="2">
    <location>
        <position position="856"/>
    </location>
</feature>
<keyword evidence="3" id="KW-1185">Reference proteome</keyword>
<feature type="region of interest" description="Disordered" evidence="1">
    <location>
        <begin position="555"/>
        <end position="603"/>
    </location>
</feature>
<accession>A0A087UKW6</accession>
<feature type="compositionally biased region" description="Basic and acidic residues" evidence="1">
    <location>
        <begin position="782"/>
        <end position="792"/>
    </location>
</feature>
<feature type="compositionally biased region" description="Basic and acidic residues" evidence="1">
    <location>
        <begin position="799"/>
        <end position="829"/>
    </location>
</feature>
<evidence type="ECO:0000313" key="2">
    <source>
        <dbReference type="EMBL" id="KFM78005.1"/>
    </source>
</evidence>
<evidence type="ECO:0000313" key="3">
    <source>
        <dbReference type="Proteomes" id="UP000054359"/>
    </source>
</evidence>
<sequence length="856" mass="99281">MIFESASQTAQRTKNELPEYYVRKKYLKINSFKGETVHEKPVSDNDDNPQQNNMSLDDYLDYSDIYRNGENTPHEEDSKITYLENDQRIPRYMYPLPGIIQNDDGSREYNYGFRVEDPRKINLREAHIFKISFHDPNTKIKIGKQTDYSQQDIKLHKELLNNDKDFHKNIRVYNLKPRSFPDETQEIYLAPFSFERQSGKNTQTKTQNKFAEQKSLTKPPNNIPSAIQNYDTEIKTKISMKNVVFDKNFRNAQLTPYGGNPKQTNYNPITENPDVPTVDVKQDSNRHRYTRPKIVMHKYNKRNNLPESSEEKLAYGLPVKTNPVNQNFEILGNADKAKSLLLKYKQASQFSDLDSNSEKPNLQSYGYTVQMGPFRKVEVPRFENTQQIEEDTHAQAVVKPFSTNKEELNTEKTNHIPLSLNKNIFQENSKPFIQSVSPGTTSARNNQDQIIKLIPLTENTQEPMQEKQKFDNSQKHHQGRLQRIPELQYNKKNNAHKMYYKIPSTEEVRKETFENSHTSQRPQNFAIRVQPSINSKYVFTDGVKLNKETGYLMNQNSENRSATDSIKQQPPLKNDESFECEDEPGSNQNTFNPKDLQLGKNGPAHKIITNAPSFNKNIRKPHAEVTVKGNRNFYDETTVHHDETDNSASRCSDHSSSRESNIKIPEPNYSNAKEKFIANLLKPKVQNTLKPDSYSKQNENLKYPLFPITQAPKMEKEQHEVLLHKRPIKLFDFPRSSHPAAVKYYPVQKTTLNDDHILEKKLYNDEIISTNTVPYTSSISNTREEKSSEESKTASSSDSKWEGKSSDESFDIKDQKSSERSKRVAEGRYSKYAELERAAELEAERIIKSKRRNVKK</sequence>
<feature type="region of interest" description="Disordered" evidence="1">
    <location>
        <begin position="778"/>
        <end position="829"/>
    </location>
</feature>